<dbReference type="InterPro" id="IPR029044">
    <property type="entry name" value="Nucleotide-diphossugar_trans"/>
</dbReference>
<dbReference type="InterPro" id="IPR050834">
    <property type="entry name" value="Glycosyltransf_2"/>
</dbReference>
<protein>
    <submittedName>
        <fullName evidence="2">Glycosyltransferase involved in cell wall biosynthesis</fullName>
    </submittedName>
</protein>
<dbReference type="GO" id="GO:0016740">
    <property type="term" value="F:transferase activity"/>
    <property type="evidence" value="ECO:0007669"/>
    <property type="project" value="UniProtKB-KW"/>
</dbReference>
<reference evidence="2 3" key="1">
    <citation type="submission" date="2020-08" db="EMBL/GenBank/DDBJ databases">
        <title>Genomic Encyclopedia of Type Strains, Phase IV (KMG-IV): sequencing the most valuable type-strain genomes for metagenomic binning, comparative biology and taxonomic classification.</title>
        <authorList>
            <person name="Goeker M."/>
        </authorList>
    </citation>
    <scope>NUCLEOTIDE SEQUENCE [LARGE SCALE GENOMIC DNA]</scope>
    <source>
        <strain evidence="2 3">YC6723</strain>
    </source>
</reference>
<sequence length="337" mass="37309">MPVRLSILLPVYNAGPYLAAQLSSILAQDDGDFELLAIDDGSTDDSAAQLFDAARHDSRVRLIPAHGNLGQRTRLRELLAHASGHFVAIADQDDIWHHDRNRLLLAAIGDRPLAFGPSSLIDADGAPLGGTLLDRLGLTPDPAMALRSLFKPMVSAHAMIVRRDWIDPAIFGHPMPFDWLAGTAALHGGGIAYVDAAVVEHRLHGANQMNRDGPDSRRRLAALRNRYAFLLRAPMQLRLWLMLDFLGTSAMVSHDRRRLFAELAAACRHSWYGTPQLALEDKALRQLLRDSLRPLAGSAEDWAIAERQIDLVTRRLAHPAKLTEALRRLRTPLEAEF</sequence>
<keyword evidence="2" id="KW-0808">Transferase</keyword>
<dbReference type="AlphaFoldDB" id="A0A840F923"/>
<dbReference type="PANTHER" id="PTHR43685">
    <property type="entry name" value="GLYCOSYLTRANSFERASE"/>
    <property type="match status" value="1"/>
</dbReference>
<name>A0A840F923_9SPHN</name>
<dbReference type="RefSeq" id="WP_183985013.1">
    <property type="nucleotide sequence ID" value="NZ_JACIEV010000006.1"/>
</dbReference>
<evidence type="ECO:0000259" key="1">
    <source>
        <dbReference type="Pfam" id="PF00535"/>
    </source>
</evidence>
<dbReference type="Gene3D" id="3.90.550.10">
    <property type="entry name" value="Spore Coat Polysaccharide Biosynthesis Protein SpsA, Chain A"/>
    <property type="match status" value="1"/>
</dbReference>
<dbReference type="PANTHER" id="PTHR43685:SF11">
    <property type="entry name" value="GLYCOSYLTRANSFERASE TAGX-RELATED"/>
    <property type="match status" value="1"/>
</dbReference>
<evidence type="ECO:0000313" key="2">
    <source>
        <dbReference type="EMBL" id="MBB4154470.1"/>
    </source>
</evidence>
<comment type="caution">
    <text evidence="2">The sequence shown here is derived from an EMBL/GenBank/DDBJ whole genome shotgun (WGS) entry which is preliminary data.</text>
</comment>
<gene>
    <name evidence="2" type="ORF">GGQ80_002383</name>
</gene>
<dbReference type="SUPFAM" id="SSF53448">
    <property type="entry name" value="Nucleotide-diphospho-sugar transferases"/>
    <property type="match status" value="1"/>
</dbReference>
<dbReference type="EMBL" id="JACIEV010000006">
    <property type="protein sequence ID" value="MBB4154470.1"/>
    <property type="molecule type" value="Genomic_DNA"/>
</dbReference>
<evidence type="ECO:0000313" key="3">
    <source>
        <dbReference type="Proteomes" id="UP000529795"/>
    </source>
</evidence>
<dbReference type="Proteomes" id="UP000529795">
    <property type="component" value="Unassembled WGS sequence"/>
</dbReference>
<organism evidence="2 3">
    <name type="scientific">Sphingomonas jinjuensis</name>
    <dbReference type="NCBI Taxonomy" id="535907"/>
    <lineage>
        <taxon>Bacteria</taxon>
        <taxon>Pseudomonadati</taxon>
        <taxon>Pseudomonadota</taxon>
        <taxon>Alphaproteobacteria</taxon>
        <taxon>Sphingomonadales</taxon>
        <taxon>Sphingomonadaceae</taxon>
        <taxon>Sphingomonas</taxon>
    </lineage>
</organism>
<accession>A0A840F923</accession>
<feature type="domain" description="Glycosyltransferase 2-like" evidence="1">
    <location>
        <begin position="6"/>
        <end position="112"/>
    </location>
</feature>
<proteinExistence type="predicted"/>
<dbReference type="Pfam" id="PF00535">
    <property type="entry name" value="Glycos_transf_2"/>
    <property type="match status" value="1"/>
</dbReference>
<dbReference type="InterPro" id="IPR001173">
    <property type="entry name" value="Glyco_trans_2-like"/>
</dbReference>
<keyword evidence="3" id="KW-1185">Reference proteome</keyword>